<dbReference type="InterPro" id="IPR015797">
    <property type="entry name" value="NUDIX_hydrolase-like_dom_sf"/>
</dbReference>
<dbReference type="CDD" id="cd02883">
    <property type="entry name" value="NUDIX_Hydrolase"/>
    <property type="match status" value="1"/>
</dbReference>
<keyword evidence="7" id="KW-1185">Reference proteome</keyword>
<gene>
    <name evidence="6" type="ORF">KIN34_15325</name>
</gene>
<comment type="cofactor">
    <cofactor evidence="1">
        <name>Mg(2+)</name>
        <dbReference type="ChEBI" id="CHEBI:18420"/>
    </cofactor>
</comment>
<name>A0ABS5U2U9_9CELL</name>
<evidence type="ECO:0000256" key="4">
    <source>
        <dbReference type="RuleBase" id="RU003476"/>
    </source>
</evidence>
<comment type="similarity">
    <text evidence="2 4">Belongs to the Nudix hydrolase family.</text>
</comment>
<organism evidence="6 7">
    <name type="scientific">Cellulomonas fulva</name>
    <dbReference type="NCBI Taxonomy" id="2835530"/>
    <lineage>
        <taxon>Bacteria</taxon>
        <taxon>Bacillati</taxon>
        <taxon>Actinomycetota</taxon>
        <taxon>Actinomycetes</taxon>
        <taxon>Micrococcales</taxon>
        <taxon>Cellulomonadaceae</taxon>
        <taxon>Cellulomonas</taxon>
    </lineage>
</organism>
<dbReference type="PROSITE" id="PS00893">
    <property type="entry name" value="NUDIX_BOX"/>
    <property type="match status" value="1"/>
</dbReference>
<dbReference type="PROSITE" id="PS51462">
    <property type="entry name" value="NUDIX"/>
    <property type="match status" value="1"/>
</dbReference>
<accession>A0ABS5U2U9</accession>
<dbReference type="PANTHER" id="PTHR43046">
    <property type="entry name" value="GDP-MANNOSE MANNOSYL HYDROLASE"/>
    <property type="match status" value="1"/>
</dbReference>
<protein>
    <submittedName>
        <fullName evidence="6">NUDIX domain-containing protein</fullName>
    </submittedName>
</protein>
<evidence type="ECO:0000256" key="3">
    <source>
        <dbReference type="ARBA" id="ARBA00022801"/>
    </source>
</evidence>
<comment type="caution">
    <text evidence="6">The sequence shown here is derived from an EMBL/GenBank/DDBJ whole genome shotgun (WGS) entry which is preliminary data.</text>
</comment>
<proteinExistence type="inferred from homology"/>
<reference evidence="6 7" key="1">
    <citation type="submission" date="2021-05" db="EMBL/GenBank/DDBJ databases">
        <title>Description of Cellulomonas sp. DKR-3 sp. nov.</title>
        <authorList>
            <person name="Dahal R.H."/>
            <person name="Chaudhary D.K."/>
        </authorList>
    </citation>
    <scope>NUCLEOTIDE SEQUENCE [LARGE SCALE GENOMIC DNA]</scope>
    <source>
        <strain evidence="6 7">DKR-3</strain>
    </source>
</reference>
<dbReference type="PRINTS" id="PR00502">
    <property type="entry name" value="NUDIXFAMILY"/>
</dbReference>
<dbReference type="RefSeq" id="WP_214352769.1">
    <property type="nucleotide sequence ID" value="NZ_JAHBOH010000002.1"/>
</dbReference>
<dbReference type="Proteomes" id="UP000722125">
    <property type="component" value="Unassembled WGS sequence"/>
</dbReference>
<keyword evidence="3 4" id="KW-0378">Hydrolase</keyword>
<feature type="domain" description="Nudix hydrolase" evidence="5">
    <location>
        <begin position="6"/>
        <end position="144"/>
    </location>
</feature>
<evidence type="ECO:0000256" key="1">
    <source>
        <dbReference type="ARBA" id="ARBA00001946"/>
    </source>
</evidence>
<dbReference type="InterPro" id="IPR020084">
    <property type="entry name" value="NUDIX_hydrolase_CS"/>
</dbReference>
<dbReference type="EMBL" id="JAHBOH010000002">
    <property type="protein sequence ID" value="MBT0995651.1"/>
    <property type="molecule type" value="Genomic_DNA"/>
</dbReference>
<dbReference type="Pfam" id="PF00293">
    <property type="entry name" value="NUDIX"/>
    <property type="match status" value="1"/>
</dbReference>
<evidence type="ECO:0000256" key="2">
    <source>
        <dbReference type="ARBA" id="ARBA00005582"/>
    </source>
</evidence>
<dbReference type="InterPro" id="IPR000086">
    <property type="entry name" value="NUDIX_hydrolase_dom"/>
</dbReference>
<sequence>MGSQRVVRVAAYGVLARPGPAGPEVLLVRASIRSDVPGTWWLPGGGVEFGESPERAVVREVAEETGLTARVVGAPVVVSDVMDVRGKGVVVHSVRLCYPLELVGGAQRPEVDGTSDDLAWVALAEVGALPTLPFVPRALHGLGPELVGGTELVGAFLPDGAPPPDEDTVLVVEAGRVRVEARSAPGDAPPQP</sequence>
<evidence type="ECO:0000313" key="6">
    <source>
        <dbReference type="EMBL" id="MBT0995651.1"/>
    </source>
</evidence>
<dbReference type="SUPFAM" id="SSF55811">
    <property type="entry name" value="Nudix"/>
    <property type="match status" value="1"/>
</dbReference>
<dbReference type="PANTHER" id="PTHR43046:SF2">
    <property type="entry name" value="8-OXO-DGTP DIPHOSPHATASE-RELATED"/>
    <property type="match status" value="1"/>
</dbReference>
<evidence type="ECO:0000259" key="5">
    <source>
        <dbReference type="PROSITE" id="PS51462"/>
    </source>
</evidence>
<evidence type="ECO:0000313" key="7">
    <source>
        <dbReference type="Proteomes" id="UP000722125"/>
    </source>
</evidence>
<dbReference type="Gene3D" id="3.90.79.10">
    <property type="entry name" value="Nucleoside Triphosphate Pyrophosphohydrolase"/>
    <property type="match status" value="1"/>
</dbReference>
<dbReference type="InterPro" id="IPR020476">
    <property type="entry name" value="Nudix_hydrolase"/>
</dbReference>